<dbReference type="Proteomes" id="UP000002026">
    <property type="component" value="Chromosome"/>
</dbReference>
<dbReference type="InterPro" id="IPR043502">
    <property type="entry name" value="DNA/RNA_pol_sf"/>
</dbReference>
<dbReference type="SUPFAM" id="SSF56672">
    <property type="entry name" value="DNA/RNA polymerases"/>
    <property type="match status" value="1"/>
</dbReference>
<dbReference type="eggNOG" id="ENOG502ZAHJ">
    <property type="taxonomic scope" value="Bacteria"/>
</dbReference>
<feature type="region of interest" description="Disordered" evidence="1">
    <location>
        <begin position="126"/>
        <end position="167"/>
    </location>
</feature>
<organism evidence="2 3">
    <name type="scientific">Slackia heliotrinireducens (strain ATCC 29202 / DSM 20476 / NCTC 11029 / RHS 1)</name>
    <name type="common">Peptococcus heliotrinreducens</name>
    <dbReference type="NCBI Taxonomy" id="471855"/>
    <lineage>
        <taxon>Bacteria</taxon>
        <taxon>Bacillati</taxon>
        <taxon>Actinomycetota</taxon>
        <taxon>Coriobacteriia</taxon>
        <taxon>Eggerthellales</taxon>
        <taxon>Eggerthellaceae</taxon>
        <taxon>Slackia</taxon>
    </lineage>
</organism>
<keyword evidence="3" id="KW-1185">Reference proteome</keyword>
<evidence type="ECO:0000256" key="1">
    <source>
        <dbReference type="SAM" id="MobiDB-lite"/>
    </source>
</evidence>
<name>C7N837_SLAHD</name>
<dbReference type="STRING" id="471855.Shel_20600"/>
<proteinExistence type="predicted"/>
<gene>
    <name evidence="2" type="ordered locus">Shel_20600</name>
</gene>
<sequence>MATRAWMPGSSTILEDDRSLVDRLVAAGWDEDELTNTKGRKQFGVLHRQIANPLSPLLRGGGAAAAQGAPALAQAGAVTSSQALPAAGAVGANSGAGPLAATSALKANCNGSPGQGAGAKVCRGLPHTVSPPMPQQPAQTTAAAPAPPAASTPPALPAPAAVPPAAPASAAPPATALGVYAPPAPPAVSLPLDLSTLPTIRAIRSPRAEFVIALDTEFHYITPKGRERLMLTWQYAFAEPANPDIWHEVVFYAVSADKRLGFHRAIAYIMERFGIVGQLSALGATTCPEDGYMYAASRVWIVPDHDLHGAGWDAYDPDEKGRCSGWVKCKSFDEALDVVGDPAFKDEYEELVMVYDLYVDSLVRGGMGKKAAERQARGSHPARCKLKVDLETGEPVTLAGYRNEFGGFHRKGQAVPVTVVCHAAKADLTAYTDDADDYEKDMLLRVANIQGGLMTLQPYTANPHLAASWWRFYPLNVTIRDTMGHAPAKLKSLEALGEAVGVPKVHLPQGYSKDHMDAFLKGDPVAFFEYAAQDAVATLAYASAMYVENRAMPVTMSSAAAKSMRISMKGYFGITSNAEFDRVWRGLVREKGLAPGARGRLGPKSSLVPVNDRARILQEYARNAFKGGANGCSAIGLIDKPTTDVDACSAYPTAFSGVFDIDWEDPKSIVREWVREEPTLQDFRTPWDPAFAYVDDYRFPDDVPYPCIAMHVGDCIVFPRSLGDRDGVYVTGFEIWLALKLGAYIHIEHGYLGKYRLDDRGFPTHSMFRGGQQFVEDRATLKYAMENGQPELKVFEQGEKTMICSVYGKSAQNVIEKTSWNAMSGEMEDLGMSCITSPTHATVTTAAVRCILMAAMNELEMGGHRCYSFTTDGFITDADVAMVRNLSLFGLAPYLEALRFGLVGDGTVWEAKHRQEWFYNVTTRGNIAPYPKIEASDGTVLHAAGVCAHNSYISPYTPESLADRLYCLDAWLTRSPDVNEGKCSCTHGAWVTFRKLADKKLREDFYVEEDARRDLRMDFDMKRKPVETSLVTKRFDIAVTEDEIAAAYSLDTLTPDEYAEVADEVEYCRTFIGGRSYEVCNVDTVPFDTPEEFEFYRARARTMKCLRTESDWRAFFAKVHGAQAGVRRQVADWEWSRIMTCVMGHRLGLWTIPDLDDPSKTVDEKCQWINGFNQSKRAFKASNWKDARKQNRQAQMLPRDDVADLLDAMGAVEAGCIVVDAEEVD</sequence>
<dbReference type="EMBL" id="CP001684">
    <property type="protein sequence ID" value="ACV23072.1"/>
    <property type="molecule type" value="Genomic_DNA"/>
</dbReference>
<evidence type="ECO:0008006" key="4">
    <source>
        <dbReference type="Google" id="ProtNLM"/>
    </source>
</evidence>
<dbReference type="HOGENOM" id="CLU_010802_0_0_11"/>
<dbReference type="AlphaFoldDB" id="C7N837"/>
<dbReference type="KEGG" id="shi:Shel_20600"/>
<evidence type="ECO:0000313" key="2">
    <source>
        <dbReference type="EMBL" id="ACV23072.1"/>
    </source>
</evidence>
<reference evidence="2 3" key="1">
    <citation type="journal article" date="2009" name="Stand. Genomic Sci.">
        <title>Complete genome sequence of Slackia heliotrinireducens type strain (RHS 1).</title>
        <authorList>
            <person name="Pukall R."/>
            <person name="Lapidus A."/>
            <person name="Nolan M."/>
            <person name="Copeland A."/>
            <person name="Glavina Del Rio T."/>
            <person name="Lucas S."/>
            <person name="Chen F."/>
            <person name="Tice H."/>
            <person name="Cheng J.F."/>
            <person name="Chertkov O."/>
            <person name="Bruce D."/>
            <person name="Goodwin L."/>
            <person name="Kuske C."/>
            <person name="Brettin T."/>
            <person name="Detter J.C."/>
            <person name="Han C."/>
            <person name="Pitluck S."/>
            <person name="Pati A."/>
            <person name="Mavrommatis K."/>
            <person name="Ivanova N."/>
            <person name="Ovchinnikova G."/>
            <person name="Chen A."/>
            <person name="Palaniappan K."/>
            <person name="Schneider S."/>
            <person name="Rohde M."/>
            <person name="Chain P."/>
            <person name="D'haeseleer P."/>
            <person name="Goker M."/>
            <person name="Bristow J."/>
            <person name="Eisen J.A."/>
            <person name="Markowitz V."/>
            <person name="Kyrpides N.C."/>
            <person name="Klenk H.P."/>
            <person name="Hugenholtz P."/>
        </authorList>
    </citation>
    <scope>NUCLEOTIDE SEQUENCE [LARGE SCALE GENOMIC DNA]</scope>
    <source>
        <strain evidence="3">ATCC 29202 / DSM 20476 / NCTC 11029 / RHS 1</strain>
    </source>
</reference>
<accession>C7N837</accession>
<protein>
    <recommendedName>
        <fullName evidence="4">DNA-directed DNA polymerase</fullName>
    </recommendedName>
</protein>
<feature type="compositionally biased region" description="Pro residues" evidence="1">
    <location>
        <begin position="145"/>
        <end position="166"/>
    </location>
</feature>
<evidence type="ECO:0000313" key="3">
    <source>
        <dbReference type="Proteomes" id="UP000002026"/>
    </source>
</evidence>